<dbReference type="InterPro" id="IPR011701">
    <property type="entry name" value="MFS"/>
</dbReference>
<comment type="subcellular location">
    <subcellularLocation>
        <location evidence="1">Membrane</location>
        <topology evidence="1">Multi-pass membrane protein</topology>
    </subcellularLocation>
</comment>
<dbReference type="FunFam" id="1.20.1250.20:FF:000286">
    <property type="entry name" value="MFS efflux transporter"/>
    <property type="match status" value="1"/>
</dbReference>
<keyword evidence="2 5" id="KW-0812">Transmembrane</keyword>
<dbReference type="Gene3D" id="3.40.50.1110">
    <property type="entry name" value="SGNH hydrolase"/>
    <property type="match status" value="1"/>
</dbReference>
<feature type="transmembrane region" description="Helical" evidence="5">
    <location>
        <begin position="478"/>
        <end position="497"/>
    </location>
</feature>
<dbReference type="Pfam" id="PF07690">
    <property type="entry name" value="MFS_1"/>
    <property type="match status" value="1"/>
</dbReference>
<protein>
    <submittedName>
        <fullName evidence="8">SGNH hydrolase-type esterase domain-containing protein</fullName>
    </submittedName>
</protein>
<feature type="transmembrane region" description="Helical" evidence="5">
    <location>
        <begin position="449"/>
        <end position="466"/>
    </location>
</feature>
<keyword evidence="6" id="KW-0732">Signal</keyword>
<feature type="chain" id="PRO_5024806017" evidence="6">
    <location>
        <begin position="23"/>
        <end position="593"/>
    </location>
</feature>
<dbReference type="GO" id="GO:0016020">
    <property type="term" value="C:membrane"/>
    <property type="evidence" value="ECO:0007669"/>
    <property type="project" value="UniProtKB-SubCell"/>
</dbReference>
<dbReference type="AlphaFoldDB" id="A0A5N5WLV9"/>
<reference evidence="8 9" key="1">
    <citation type="submission" date="2019-04" db="EMBL/GenBank/DDBJ databases">
        <title>Friends and foes A comparative genomics study of 23 Aspergillus species from section Flavi.</title>
        <authorList>
            <consortium name="DOE Joint Genome Institute"/>
            <person name="Kjaerbolling I."/>
            <person name="Vesth T."/>
            <person name="Frisvad J.C."/>
            <person name="Nybo J.L."/>
            <person name="Theobald S."/>
            <person name="Kildgaard S."/>
            <person name="Isbrandt T."/>
            <person name="Kuo A."/>
            <person name="Sato A."/>
            <person name="Lyhne E.K."/>
            <person name="Kogle M.E."/>
            <person name="Wiebenga A."/>
            <person name="Kun R.S."/>
            <person name="Lubbers R.J."/>
            <person name="Makela M.R."/>
            <person name="Barry K."/>
            <person name="Chovatia M."/>
            <person name="Clum A."/>
            <person name="Daum C."/>
            <person name="Haridas S."/>
            <person name="He G."/>
            <person name="LaButti K."/>
            <person name="Lipzen A."/>
            <person name="Mondo S."/>
            <person name="Riley R."/>
            <person name="Salamov A."/>
            <person name="Simmons B.A."/>
            <person name="Magnuson J.K."/>
            <person name="Henrissat B."/>
            <person name="Mortensen U.H."/>
            <person name="Larsen T.O."/>
            <person name="Devries R.P."/>
            <person name="Grigoriev I.V."/>
            <person name="Machida M."/>
            <person name="Baker S.E."/>
            <person name="Andersen M.R."/>
        </authorList>
    </citation>
    <scope>NUCLEOTIDE SEQUENCE [LARGE SCALE GENOMIC DNA]</scope>
    <source>
        <strain evidence="8 9">CBS 151.66</strain>
    </source>
</reference>
<keyword evidence="9" id="KW-1185">Reference proteome</keyword>
<dbReference type="Gene3D" id="1.20.1250.20">
    <property type="entry name" value="MFS general substrate transporter like domains"/>
    <property type="match status" value="1"/>
</dbReference>
<keyword evidence="4 5" id="KW-0472">Membrane</keyword>
<dbReference type="OrthoDB" id="413079at2759"/>
<dbReference type="InterPro" id="IPR051788">
    <property type="entry name" value="MFS_Transporter"/>
</dbReference>
<feature type="signal peptide" evidence="6">
    <location>
        <begin position="1"/>
        <end position="22"/>
    </location>
</feature>
<keyword evidence="8" id="KW-0378">Hydrolase</keyword>
<dbReference type="SUPFAM" id="SSF52266">
    <property type="entry name" value="SGNH hydrolase"/>
    <property type="match status" value="1"/>
</dbReference>
<feature type="transmembrane region" description="Helical" evidence="5">
    <location>
        <begin position="412"/>
        <end position="434"/>
    </location>
</feature>
<dbReference type="EMBL" id="ML732337">
    <property type="protein sequence ID" value="KAB8069528.1"/>
    <property type="molecule type" value="Genomic_DNA"/>
</dbReference>
<feature type="transmembrane region" description="Helical" evidence="5">
    <location>
        <begin position="503"/>
        <end position="524"/>
    </location>
</feature>
<evidence type="ECO:0000313" key="8">
    <source>
        <dbReference type="EMBL" id="KAB8069528.1"/>
    </source>
</evidence>
<sequence length="593" mass="64202">MKLYLLSLFFLTLNALPNPSSSSSDKPPYFLLAGDSTTAVQSANGGGWGDGFLTTTLSQGAGGHNYGHNGATTVSFRQGGDWATVLKKVEEVKAKYQPYVTIQFGHNDQKPKANISVEEYTTNLETYVGEVQKAGATPILVTPLARRKFDNSTGVPTVVRSLEEQRIGTIKAARKTGASYIDLNKASTQYLNSIGPFNAHTYNLKADDSTHLNVAGSQVFGGMVAGLIIKEYPQLGTAGYGTTFCGWLLAALSNGHLGQYLDLGIFLVIGATLQILAHTLRAWLPPFPLFALTFFFASLGQAYQDTYANTFVASVRAAHLWLGFIHAMYMAGCLVGPFISTAVASAGTQSHWELFYTAPLGLGVINFVLVIVAFRESLAFKRRVRGGTVSTQEERQKGAMQEIQKTLTSPSVWILSLYFFFFLGAVITAGGWIVEYLVHVRNGDLNNMGYVPAGFYGGGFLGRLILAEPTYRWGERRMIFIYLLLCVGLELVFWFVPNIITEAVAISLLGFFSGPFFATGISVASKLFTVDIRSSALSFIFVFGQVGGAIFPAVTGIMATNVGVAVLQPMLVGLLGATGISWLLLPKSRLHHE</sequence>
<evidence type="ECO:0000256" key="5">
    <source>
        <dbReference type="SAM" id="Phobius"/>
    </source>
</evidence>
<dbReference type="Pfam" id="PF13472">
    <property type="entry name" value="Lipase_GDSL_2"/>
    <property type="match status" value="1"/>
</dbReference>
<feature type="transmembrane region" description="Helical" evidence="5">
    <location>
        <begin position="283"/>
        <end position="300"/>
    </location>
</feature>
<dbReference type="InterPro" id="IPR036259">
    <property type="entry name" value="MFS_trans_sf"/>
</dbReference>
<dbReference type="InterPro" id="IPR013830">
    <property type="entry name" value="SGNH_hydro"/>
</dbReference>
<evidence type="ECO:0000313" key="9">
    <source>
        <dbReference type="Proteomes" id="UP000326565"/>
    </source>
</evidence>
<evidence type="ECO:0000256" key="1">
    <source>
        <dbReference type="ARBA" id="ARBA00004141"/>
    </source>
</evidence>
<accession>A0A5N5WLV9</accession>
<evidence type="ECO:0000259" key="7">
    <source>
        <dbReference type="Pfam" id="PF13472"/>
    </source>
</evidence>
<gene>
    <name evidence="8" type="ORF">BDV29DRAFT_198607</name>
</gene>
<dbReference type="GO" id="GO:0022857">
    <property type="term" value="F:transmembrane transporter activity"/>
    <property type="evidence" value="ECO:0007669"/>
    <property type="project" value="InterPro"/>
</dbReference>
<dbReference type="PANTHER" id="PTHR23514">
    <property type="entry name" value="BYPASS OF STOP CODON PROTEIN 6"/>
    <property type="match status" value="1"/>
</dbReference>
<feature type="transmembrane region" description="Helical" evidence="5">
    <location>
        <begin position="536"/>
        <end position="559"/>
    </location>
</feature>
<organism evidence="8 9">
    <name type="scientific">Aspergillus leporis</name>
    <dbReference type="NCBI Taxonomy" id="41062"/>
    <lineage>
        <taxon>Eukaryota</taxon>
        <taxon>Fungi</taxon>
        <taxon>Dikarya</taxon>
        <taxon>Ascomycota</taxon>
        <taxon>Pezizomycotina</taxon>
        <taxon>Eurotiomycetes</taxon>
        <taxon>Eurotiomycetidae</taxon>
        <taxon>Eurotiales</taxon>
        <taxon>Aspergillaceae</taxon>
        <taxon>Aspergillus</taxon>
        <taxon>Aspergillus subgen. Circumdati</taxon>
    </lineage>
</organism>
<dbReference type="GO" id="GO:0016787">
    <property type="term" value="F:hydrolase activity"/>
    <property type="evidence" value="ECO:0007669"/>
    <property type="project" value="UniProtKB-KW"/>
</dbReference>
<evidence type="ECO:0000256" key="6">
    <source>
        <dbReference type="SAM" id="SignalP"/>
    </source>
</evidence>
<proteinExistence type="predicted"/>
<dbReference type="InterPro" id="IPR037459">
    <property type="entry name" value="RhgT-like"/>
</dbReference>
<evidence type="ECO:0000256" key="4">
    <source>
        <dbReference type="ARBA" id="ARBA00023136"/>
    </source>
</evidence>
<name>A0A5N5WLV9_9EURO</name>
<dbReference type="CDD" id="cd01821">
    <property type="entry name" value="Rhamnogalacturan_acetylesterase_like"/>
    <property type="match status" value="1"/>
</dbReference>
<feature type="transmembrane region" description="Helical" evidence="5">
    <location>
        <begin position="320"/>
        <end position="342"/>
    </location>
</feature>
<dbReference type="Proteomes" id="UP000326565">
    <property type="component" value="Unassembled WGS sequence"/>
</dbReference>
<evidence type="ECO:0000256" key="3">
    <source>
        <dbReference type="ARBA" id="ARBA00022989"/>
    </source>
</evidence>
<feature type="domain" description="SGNH hydrolase-type esterase" evidence="7">
    <location>
        <begin position="33"/>
        <end position="218"/>
    </location>
</feature>
<dbReference type="InterPro" id="IPR036514">
    <property type="entry name" value="SGNH_hydro_sf"/>
</dbReference>
<feature type="transmembrane region" description="Helical" evidence="5">
    <location>
        <begin position="565"/>
        <end position="585"/>
    </location>
</feature>
<evidence type="ECO:0000256" key="2">
    <source>
        <dbReference type="ARBA" id="ARBA00022692"/>
    </source>
</evidence>
<dbReference type="PANTHER" id="PTHR23514:SF16">
    <property type="entry name" value="TRANSPORTER, PUTATIVE (AFU_ORTHOLOGUE AFUA_2G17270)-RELATED"/>
    <property type="match status" value="1"/>
</dbReference>
<keyword evidence="3 5" id="KW-1133">Transmembrane helix</keyword>
<dbReference type="SUPFAM" id="SSF103473">
    <property type="entry name" value="MFS general substrate transporter"/>
    <property type="match status" value="1"/>
</dbReference>
<feature type="transmembrane region" description="Helical" evidence="5">
    <location>
        <begin position="354"/>
        <end position="374"/>
    </location>
</feature>